<dbReference type="PANTHER" id="PTHR11361:SF99">
    <property type="entry name" value="DNA MISMATCH REPAIR PROTEIN"/>
    <property type="match status" value="1"/>
</dbReference>
<dbReference type="Gene3D" id="3.40.50.300">
    <property type="entry name" value="P-loop containing nucleotide triphosphate hydrolases"/>
    <property type="match status" value="1"/>
</dbReference>
<dbReference type="SMART" id="SM00534">
    <property type="entry name" value="MUTSac"/>
    <property type="match status" value="1"/>
</dbReference>
<reference evidence="8" key="1">
    <citation type="submission" date="2019-05" db="EMBL/GenBank/DDBJ databases">
        <title>Prevotella brunnea sp. nov., isolated from a wound of a patient.</title>
        <authorList>
            <person name="Buhl M."/>
        </authorList>
    </citation>
    <scope>NUCLEOTIDE SEQUENCE [LARGE SCALE GENOMIC DNA]</scope>
    <source>
        <strain evidence="8">A2672</strain>
    </source>
</reference>
<dbReference type="EMBL" id="SDIK01000022">
    <property type="protein sequence ID" value="TXJ62675.1"/>
    <property type="molecule type" value="Genomic_DNA"/>
</dbReference>
<feature type="transmembrane region" description="Helical" evidence="5">
    <location>
        <begin position="30"/>
        <end position="48"/>
    </location>
</feature>
<keyword evidence="1" id="KW-0547">Nucleotide-binding</keyword>
<dbReference type="OrthoDB" id="9802448at2"/>
<dbReference type="GO" id="GO:0140664">
    <property type="term" value="F:ATP-dependent DNA damage sensor activity"/>
    <property type="evidence" value="ECO:0007669"/>
    <property type="project" value="InterPro"/>
</dbReference>
<evidence type="ECO:0000256" key="2">
    <source>
        <dbReference type="ARBA" id="ARBA00022840"/>
    </source>
</evidence>
<name>A0A5C8GKT2_9BACT</name>
<dbReference type="InterPro" id="IPR027417">
    <property type="entry name" value="P-loop_NTPase"/>
</dbReference>
<feature type="transmembrane region" description="Helical" evidence="5">
    <location>
        <begin position="224"/>
        <end position="245"/>
    </location>
</feature>
<dbReference type="GO" id="GO:0030983">
    <property type="term" value="F:mismatched DNA binding"/>
    <property type="evidence" value="ECO:0007669"/>
    <property type="project" value="InterPro"/>
</dbReference>
<keyword evidence="3" id="KW-0238">DNA-binding</keyword>
<keyword evidence="5" id="KW-0472">Membrane</keyword>
<dbReference type="InterPro" id="IPR045076">
    <property type="entry name" value="MutS"/>
</dbReference>
<evidence type="ECO:0000259" key="6">
    <source>
        <dbReference type="SMART" id="SM00534"/>
    </source>
</evidence>
<dbReference type="Proteomes" id="UP000321612">
    <property type="component" value="Unassembled WGS sequence"/>
</dbReference>
<dbReference type="InterPro" id="IPR000432">
    <property type="entry name" value="DNA_mismatch_repair_MutS_C"/>
</dbReference>
<keyword evidence="5" id="KW-0812">Transmembrane</keyword>
<dbReference type="GO" id="GO:0005524">
    <property type="term" value="F:ATP binding"/>
    <property type="evidence" value="ECO:0007669"/>
    <property type="project" value="UniProtKB-KW"/>
</dbReference>
<dbReference type="SUPFAM" id="SSF52540">
    <property type="entry name" value="P-loop containing nucleoside triphosphate hydrolases"/>
    <property type="match status" value="1"/>
</dbReference>
<evidence type="ECO:0000256" key="1">
    <source>
        <dbReference type="ARBA" id="ARBA00022741"/>
    </source>
</evidence>
<comment type="caution">
    <text evidence="7">The sequence shown here is derived from an EMBL/GenBank/DDBJ whole genome shotgun (WGS) entry which is preliminary data.</text>
</comment>
<gene>
    <name evidence="7" type="ORF">ETF27_03710</name>
</gene>
<feature type="domain" description="DNA mismatch repair proteins mutS family" evidence="6">
    <location>
        <begin position="427"/>
        <end position="601"/>
    </location>
</feature>
<protein>
    <submittedName>
        <fullName evidence="7">DNA mismatch repair protein MutS</fullName>
    </submittedName>
</protein>
<keyword evidence="5" id="KW-1133">Transmembrane helix</keyword>
<evidence type="ECO:0000256" key="5">
    <source>
        <dbReference type="SAM" id="Phobius"/>
    </source>
</evidence>
<keyword evidence="2" id="KW-0067">ATP-binding</keyword>
<dbReference type="PANTHER" id="PTHR11361">
    <property type="entry name" value="DNA MISMATCH REPAIR PROTEIN MUTS FAMILY MEMBER"/>
    <property type="match status" value="1"/>
</dbReference>
<sequence length="602" mass="68756">MNKDLNTYYHRQVDELSKALIALRAKSKRFVVSEVLSFLSIIVFIVLFTMLENGAWTLLLALAFLFFYFLIRHRDILNDQRIEKNENLKLVYEKELCYQKGDFSKFDNGKRYIDTMHQFTYDLDVFGEGSLFQRINRTISSGGSDCLAAHLSGNWEAMSATELVKHIKQRGITIAELSSNEYFVSHFKAQGVQKMIDTDAVKKAFANISGIKIPGYFSTQLFRLFIYANLTGFYFSVFFSIRGFLPGVLPLWWGMFNFFLAMLCSHKYIKLINEVVSKLQAQIRGYVNISSLVNEQTFQSPELITLKAQLLSAKDSLERLERILQKIDNRSNELGVVLFNSFGLLDIIIVRHFLNWQKTCGSVADKWIGTVGTFDVLVSMATFNMNEDKANAANVVEQNEVCYEARAIYHPFLGEKAVKNDFNIHHLDYSIITGANMAGKSTFLRTLGVNYILAMNALPVFADSMRVSVFRLFTNMRTTDDLTHGISYFNAELLRLRQLIDSLRPTVPSLIILDEILKGTNSLDKLNGSRLFLQYISEKNVTGVIATHDLELSKLADEMPGRFHNYCFEIELGERITYSYKITSGVARNQNATFLLKNILKT</sequence>
<dbReference type="RefSeq" id="WP_130830021.1">
    <property type="nucleotide sequence ID" value="NZ_SDIK01000022.1"/>
</dbReference>
<keyword evidence="4" id="KW-0175">Coiled coil</keyword>
<proteinExistence type="predicted"/>
<organism evidence="7 8">
    <name type="scientific">Prevotella brunnea</name>
    <dbReference type="NCBI Taxonomy" id="2508867"/>
    <lineage>
        <taxon>Bacteria</taxon>
        <taxon>Pseudomonadati</taxon>
        <taxon>Bacteroidota</taxon>
        <taxon>Bacteroidia</taxon>
        <taxon>Bacteroidales</taxon>
        <taxon>Prevotellaceae</taxon>
        <taxon>Prevotella</taxon>
    </lineage>
</organism>
<dbReference type="GO" id="GO:0005829">
    <property type="term" value="C:cytosol"/>
    <property type="evidence" value="ECO:0007669"/>
    <property type="project" value="TreeGrafter"/>
</dbReference>
<feature type="coiled-coil region" evidence="4">
    <location>
        <begin position="303"/>
        <end position="330"/>
    </location>
</feature>
<evidence type="ECO:0000313" key="7">
    <source>
        <dbReference type="EMBL" id="TXJ62675.1"/>
    </source>
</evidence>
<keyword evidence="8" id="KW-1185">Reference proteome</keyword>
<dbReference type="AlphaFoldDB" id="A0A5C8GKT2"/>
<feature type="transmembrane region" description="Helical" evidence="5">
    <location>
        <begin position="54"/>
        <end position="71"/>
    </location>
</feature>
<dbReference type="Pfam" id="PF00488">
    <property type="entry name" value="MutS_V"/>
    <property type="match status" value="1"/>
</dbReference>
<accession>A0A5C8GKT2</accession>
<evidence type="ECO:0000313" key="8">
    <source>
        <dbReference type="Proteomes" id="UP000321612"/>
    </source>
</evidence>
<dbReference type="GO" id="GO:0006298">
    <property type="term" value="P:mismatch repair"/>
    <property type="evidence" value="ECO:0007669"/>
    <property type="project" value="InterPro"/>
</dbReference>
<evidence type="ECO:0000256" key="3">
    <source>
        <dbReference type="ARBA" id="ARBA00023125"/>
    </source>
</evidence>
<evidence type="ECO:0000256" key="4">
    <source>
        <dbReference type="SAM" id="Coils"/>
    </source>
</evidence>